<dbReference type="PANTHER" id="PTHR10782:SF94">
    <property type="entry name" value="SUPPRESSOR OF VARIEGATION 2-10, ISOFORM I"/>
    <property type="match status" value="1"/>
</dbReference>
<feature type="domain" description="SP-RING-type" evidence="9">
    <location>
        <begin position="202"/>
        <end position="283"/>
    </location>
</feature>
<keyword evidence="4" id="KW-0479">Metal-binding</keyword>
<accession>A0A8I6TD23</accession>
<protein>
    <recommendedName>
        <fullName evidence="9">SP-RING-type domain-containing protein</fullName>
    </recommendedName>
</protein>
<keyword evidence="6" id="KW-0833">Ubl conjugation pathway</keyword>
<dbReference type="AlphaFoldDB" id="A0A8I6TD23"/>
<dbReference type="CDD" id="cd16650">
    <property type="entry name" value="SP-RING_PIAS-like"/>
    <property type="match status" value="1"/>
</dbReference>
<dbReference type="GO" id="GO:0003712">
    <property type="term" value="F:transcription coregulator activity"/>
    <property type="evidence" value="ECO:0007669"/>
    <property type="project" value="TreeGrafter"/>
</dbReference>
<dbReference type="UniPathway" id="UPA00886"/>
<evidence type="ECO:0000256" key="3">
    <source>
        <dbReference type="ARBA" id="ARBA00022679"/>
    </source>
</evidence>
<evidence type="ECO:0000256" key="5">
    <source>
        <dbReference type="ARBA" id="ARBA00022771"/>
    </source>
</evidence>
<comment type="similarity">
    <text evidence="2">Belongs to the PIAS family.</text>
</comment>
<dbReference type="OMA" id="ICKIHAP"/>
<evidence type="ECO:0000313" key="11">
    <source>
        <dbReference type="Proteomes" id="UP000494040"/>
    </source>
</evidence>
<dbReference type="GO" id="GO:0000785">
    <property type="term" value="C:chromatin"/>
    <property type="evidence" value="ECO:0007669"/>
    <property type="project" value="TreeGrafter"/>
</dbReference>
<dbReference type="InterPro" id="IPR013083">
    <property type="entry name" value="Znf_RING/FYVE/PHD"/>
</dbReference>
<keyword evidence="5 8" id="KW-0863">Zinc-finger</keyword>
<dbReference type="GO" id="GO:0016925">
    <property type="term" value="P:protein sumoylation"/>
    <property type="evidence" value="ECO:0007669"/>
    <property type="project" value="UniProtKB-UniPathway"/>
</dbReference>
<reference evidence="10" key="1">
    <citation type="submission" date="2022-01" db="UniProtKB">
        <authorList>
            <consortium name="EnsemblMetazoa"/>
        </authorList>
    </citation>
    <scope>IDENTIFICATION</scope>
</reference>
<proteinExistence type="inferred from homology"/>
<sequence length="319" mass="35978">MYSKAESHTAFAPVFHSVPGKRTPMEPIRSYVSNLLKTSHMYDFICYLVPVIILPQKQQAKRFNIKLTLEQANSLALSRDIVIVNGELESKFWTKVVFRVCKAENGRFVVDLPLHLSIKINGQVVIRDQEGPLELTKYFKFNPELPNTLIIEYPKYTTGMIFVSILLVKALSCESMVNNLIVTRTRSKDYTKQKIIKMLENENNDVTFMSSELSLICPLSQTVMEFPCQGISCSHLKCFDAFTYLSLNDFSGKWICPLCKKTTLPSSLVIDGYLAGVINTLKTSNLSCSTVALLKDGSWQPKNNGEQKEVLESDPIAVL</sequence>
<dbReference type="Pfam" id="PF14324">
    <property type="entry name" value="PINIT"/>
    <property type="match status" value="1"/>
</dbReference>
<keyword evidence="3" id="KW-0808">Transferase</keyword>
<organism evidence="10 11">
    <name type="scientific">Cimex lectularius</name>
    <name type="common">Bed bug</name>
    <name type="synonym">Acanthia lectularia</name>
    <dbReference type="NCBI Taxonomy" id="79782"/>
    <lineage>
        <taxon>Eukaryota</taxon>
        <taxon>Metazoa</taxon>
        <taxon>Ecdysozoa</taxon>
        <taxon>Arthropoda</taxon>
        <taxon>Hexapoda</taxon>
        <taxon>Insecta</taxon>
        <taxon>Pterygota</taxon>
        <taxon>Neoptera</taxon>
        <taxon>Paraneoptera</taxon>
        <taxon>Hemiptera</taxon>
        <taxon>Heteroptera</taxon>
        <taxon>Panheteroptera</taxon>
        <taxon>Cimicomorpha</taxon>
        <taxon>Cimicidae</taxon>
        <taxon>Cimex</taxon>
    </lineage>
</organism>
<evidence type="ECO:0000259" key="9">
    <source>
        <dbReference type="PROSITE" id="PS51044"/>
    </source>
</evidence>
<evidence type="ECO:0000256" key="4">
    <source>
        <dbReference type="ARBA" id="ARBA00022723"/>
    </source>
</evidence>
<dbReference type="GeneID" id="106664269"/>
<dbReference type="PROSITE" id="PS51044">
    <property type="entry name" value="ZF_SP_RING"/>
    <property type="match status" value="1"/>
</dbReference>
<evidence type="ECO:0000256" key="2">
    <source>
        <dbReference type="ARBA" id="ARBA00005383"/>
    </source>
</evidence>
<evidence type="ECO:0000256" key="7">
    <source>
        <dbReference type="ARBA" id="ARBA00022833"/>
    </source>
</evidence>
<dbReference type="GO" id="GO:0006357">
    <property type="term" value="P:regulation of transcription by RNA polymerase II"/>
    <property type="evidence" value="ECO:0007669"/>
    <property type="project" value="TreeGrafter"/>
</dbReference>
<dbReference type="KEGG" id="clec:106664269"/>
<keyword evidence="11" id="KW-1185">Reference proteome</keyword>
<dbReference type="EnsemblMetazoa" id="XM_014389842.2">
    <property type="protein sequence ID" value="XP_014245328.2"/>
    <property type="gene ID" value="LOC106664269"/>
</dbReference>
<dbReference type="Proteomes" id="UP000494040">
    <property type="component" value="Unassembled WGS sequence"/>
</dbReference>
<dbReference type="GO" id="GO:0008270">
    <property type="term" value="F:zinc ion binding"/>
    <property type="evidence" value="ECO:0007669"/>
    <property type="project" value="UniProtKB-KW"/>
</dbReference>
<dbReference type="Gene3D" id="3.30.40.10">
    <property type="entry name" value="Zinc/RING finger domain, C3HC4 (zinc finger)"/>
    <property type="match status" value="1"/>
</dbReference>
<evidence type="ECO:0000256" key="8">
    <source>
        <dbReference type="PROSITE-ProRule" id="PRU00452"/>
    </source>
</evidence>
<dbReference type="Pfam" id="PF02891">
    <property type="entry name" value="zf-MIZ"/>
    <property type="match status" value="1"/>
</dbReference>
<dbReference type="Gene3D" id="2.60.120.780">
    <property type="entry name" value="PINIT domain"/>
    <property type="match status" value="1"/>
</dbReference>
<dbReference type="InterPro" id="IPR023321">
    <property type="entry name" value="PINIT"/>
</dbReference>
<name>A0A8I6TD23_CIMLE</name>
<dbReference type="GO" id="GO:0061665">
    <property type="term" value="F:SUMO ligase activity"/>
    <property type="evidence" value="ECO:0007669"/>
    <property type="project" value="TreeGrafter"/>
</dbReference>
<dbReference type="RefSeq" id="XP_014245328.2">
    <property type="nucleotide sequence ID" value="XM_014389842.2"/>
</dbReference>
<evidence type="ECO:0000256" key="6">
    <source>
        <dbReference type="ARBA" id="ARBA00022786"/>
    </source>
</evidence>
<keyword evidence="7" id="KW-0862">Zinc</keyword>
<evidence type="ECO:0000313" key="10">
    <source>
        <dbReference type="EnsemblMetazoa" id="XP_014245328.2"/>
    </source>
</evidence>
<comment type="pathway">
    <text evidence="1">Protein modification; protein sumoylation.</text>
</comment>
<evidence type="ECO:0000256" key="1">
    <source>
        <dbReference type="ARBA" id="ARBA00004718"/>
    </source>
</evidence>
<dbReference type="InterPro" id="IPR004181">
    <property type="entry name" value="Znf_MIZ"/>
</dbReference>
<dbReference type="OrthoDB" id="10263264at2759"/>
<dbReference type="SUPFAM" id="SSF57850">
    <property type="entry name" value="RING/U-box"/>
    <property type="match status" value="1"/>
</dbReference>
<dbReference type="InterPro" id="IPR038654">
    <property type="entry name" value="PINIT_sf"/>
</dbReference>
<dbReference type="PANTHER" id="PTHR10782">
    <property type="entry name" value="ZINC FINGER MIZ DOMAIN-CONTAINING PROTEIN"/>
    <property type="match status" value="1"/>
</dbReference>